<organism evidence="3">
    <name type="scientific">Eiseniibacteriota bacterium</name>
    <dbReference type="NCBI Taxonomy" id="2212470"/>
    <lineage>
        <taxon>Bacteria</taxon>
        <taxon>Candidatus Eiseniibacteriota</taxon>
    </lineage>
</organism>
<reference evidence="3" key="1">
    <citation type="journal article" date="2020" name="mSystems">
        <title>Genome- and Community-Level Interaction Insights into Carbon Utilization and Element Cycling Functions of Hydrothermarchaeota in Hydrothermal Sediment.</title>
        <authorList>
            <person name="Zhou Z."/>
            <person name="Liu Y."/>
            <person name="Xu W."/>
            <person name="Pan J."/>
            <person name="Luo Z.H."/>
            <person name="Li M."/>
        </authorList>
    </citation>
    <scope>NUCLEOTIDE SEQUENCE [LARGE SCALE GENOMIC DNA]</scope>
    <source>
        <strain evidence="3">SpSt-381</strain>
    </source>
</reference>
<feature type="domain" description="DinB-like" evidence="2">
    <location>
        <begin position="83"/>
        <end position="217"/>
    </location>
</feature>
<comment type="caution">
    <text evidence="3">The sequence shown here is derived from an EMBL/GenBank/DDBJ whole genome shotgun (WGS) entry which is preliminary data.</text>
</comment>
<dbReference type="InterPro" id="IPR024775">
    <property type="entry name" value="DinB-like"/>
</dbReference>
<dbReference type="Gene3D" id="1.20.120.450">
    <property type="entry name" value="dinb family like domain"/>
    <property type="match status" value="1"/>
</dbReference>
<evidence type="ECO:0000313" key="3">
    <source>
        <dbReference type="EMBL" id="HGZ42662.1"/>
    </source>
</evidence>
<feature type="compositionally biased region" description="Basic residues" evidence="1">
    <location>
        <begin position="1"/>
        <end position="12"/>
    </location>
</feature>
<dbReference type="SUPFAM" id="SSF109854">
    <property type="entry name" value="DinB/YfiT-like putative metalloenzymes"/>
    <property type="match status" value="1"/>
</dbReference>
<dbReference type="AlphaFoldDB" id="A0A832I0B8"/>
<evidence type="ECO:0000259" key="2">
    <source>
        <dbReference type="Pfam" id="PF12867"/>
    </source>
</evidence>
<dbReference type="EMBL" id="DSQF01000008">
    <property type="protein sequence ID" value="HGZ42662.1"/>
    <property type="molecule type" value="Genomic_DNA"/>
</dbReference>
<gene>
    <name evidence="3" type="ORF">ENR23_04410</name>
</gene>
<dbReference type="InterPro" id="IPR034660">
    <property type="entry name" value="DinB/YfiT-like"/>
</dbReference>
<feature type="compositionally biased region" description="Low complexity" evidence="1">
    <location>
        <begin position="13"/>
        <end position="37"/>
    </location>
</feature>
<evidence type="ECO:0000256" key="1">
    <source>
        <dbReference type="SAM" id="MobiDB-lite"/>
    </source>
</evidence>
<protein>
    <submittedName>
        <fullName evidence="3">DinB family protein</fullName>
    </submittedName>
</protein>
<feature type="compositionally biased region" description="Basic residues" evidence="1">
    <location>
        <begin position="38"/>
        <end position="47"/>
    </location>
</feature>
<dbReference type="Pfam" id="PF12867">
    <property type="entry name" value="DinB_2"/>
    <property type="match status" value="1"/>
</dbReference>
<proteinExistence type="predicted"/>
<feature type="region of interest" description="Disordered" evidence="1">
    <location>
        <begin position="1"/>
        <end position="71"/>
    </location>
</feature>
<accession>A0A832I0B8</accession>
<name>A0A832I0B8_UNCEI</name>
<sequence>MAKTAPKAKGRARAGAAARGAPRAARKSAAGRPAAARRAPRAAKRPSGRPALRVVRRRAPPPPPPFSGATAGASAKELALFEFVRARVAFTAAIQGMGAAAADRPTAPGKWSPRQIVLHVAYWDREMLRHLEPAWRDNVKVPLTYEDILRANPGGVEELSHLDWEAAKRFLQATRERLLEALQSIPDEPAGMWTRGHALGAMIHHLTHHDRHHAGVIKAARASGGD</sequence>